<dbReference type="EMBL" id="JAMXLR010000006">
    <property type="protein sequence ID" value="MCO6042559.1"/>
    <property type="molecule type" value="Genomic_DNA"/>
</dbReference>
<dbReference type="NCBIfam" id="NF037970">
    <property type="entry name" value="vanZ_1"/>
    <property type="match status" value="1"/>
</dbReference>
<sequence length="136" mass="15277">MALPSESDDSTPFRPGVWRVGLLVAYWLVLLTATHWPKEIELGVPVTSYDKVQHLVAFGTLAWLLAWCMYANQRFTLRRAAAVVAIVALYGLFDEVTQPWFNRTFDPFDLVADVIGAAIGLGVYAVCERRWGCDQL</sequence>
<evidence type="ECO:0000256" key="1">
    <source>
        <dbReference type="SAM" id="Phobius"/>
    </source>
</evidence>
<evidence type="ECO:0000259" key="2">
    <source>
        <dbReference type="Pfam" id="PF04892"/>
    </source>
</evidence>
<dbReference type="PANTHER" id="PTHR28008">
    <property type="entry name" value="DOMAIN PROTEIN, PUTATIVE (AFU_ORTHOLOGUE AFUA_3G10980)-RELATED"/>
    <property type="match status" value="1"/>
</dbReference>
<dbReference type="AlphaFoldDB" id="A0A9X2FA79"/>
<feature type="domain" description="VanZ-like" evidence="2">
    <location>
        <begin position="46"/>
        <end position="126"/>
    </location>
</feature>
<evidence type="ECO:0000313" key="3">
    <source>
        <dbReference type="EMBL" id="MCO6042559.1"/>
    </source>
</evidence>
<gene>
    <name evidence="3" type="ORF">NG895_01435</name>
</gene>
<keyword evidence="1" id="KW-0472">Membrane</keyword>
<dbReference type="InterPro" id="IPR006976">
    <property type="entry name" value="VanZ-like"/>
</dbReference>
<accession>A0A9X2FA79</accession>
<proteinExistence type="predicted"/>
<dbReference type="PANTHER" id="PTHR28008:SF1">
    <property type="entry name" value="DOMAIN PROTEIN, PUTATIVE (AFU_ORTHOLOGUE AFUA_3G10980)-RELATED"/>
    <property type="match status" value="1"/>
</dbReference>
<feature type="transmembrane region" description="Helical" evidence="1">
    <location>
        <begin position="108"/>
        <end position="127"/>
    </location>
</feature>
<dbReference type="RefSeq" id="WP_252850659.1">
    <property type="nucleotide sequence ID" value="NZ_JAMXLR010000006.1"/>
</dbReference>
<evidence type="ECO:0000313" key="4">
    <source>
        <dbReference type="Proteomes" id="UP001155241"/>
    </source>
</evidence>
<comment type="caution">
    <text evidence="3">The sequence shown here is derived from an EMBL/GenBank/DDBJ whole genome shotgun (WGS) entry which is preliminary data.</text>
</comment>
<dbReference type="Pfam" id="PF04892">
    <property type="entry name" value="VanZ"/>
    <property type="match status" value="1"/>
</dbReference>
<dbReference type="Proteomes" id="UP001155241">
    <property type="component" value="Unassembled WGS sequence"/>
</dbReference>
<reference evidence="3" key="1">
    <citation type="submission" date="2022-06" db="EMBL/GenBank/DDBJ databases">
        <title>Aeoliella straminimaris, a novel planctomycete from sediments.</title>
        <authorList>
            <person name="Vitorino I.R."/>
            <person name="Lage O.M."/>
        </authorList>
    </citation>
    <scope>NUCLEOTIDE SEQUENCE</scope>
    <source>
        <strain evidence="3">ICT_H6.2</strain>
    </source>
</reference>
<organism evidence="3 4">
    <name type="scientific">Aeoliella straminimaris</name>
    <dbReference type="NCBI Taxonomy" id="2954799"/>
    <lineage>
        <taxon>Bacteria</taxon>
        <taxon>Pseudomonadati</taxon>
        <taxon>Planctomycetota</taxon>
        <taxon>Planctomycetia</taxon>
        <taxon>Pirellulales</taxon>
        <taxon>Lacipirellulaceae</taxon>
        <taxon>Aeoliella</taxon>
    </lineage>
</organism>
<feature type="transmembrane region" description="Helical" evidence="1">
    <location>
        <begin position="52"/>
        <end position="70"/>
    </location>
</feature>
<feature type="transmembrane region" description="Helical" evidence="1">
    <location>
        <begin position="20"/>
        <end position="37"/>
    </location>
</feature>
<keyword evidence="1" id="KW-0812">Transmembrane</keyword>
<keyword evidence="4" id="KW-1185">Reference proteome</keyword>
<protein>
    <submittedName>
        <fullName evidence="3">VanZ family protein</fullName>
    </submittedName>
</protein>
<keyword evidence="1" id="KW-1133">Transmembrane helix</keyword>
<feature type="transmembrane region" description="Helical" evidence="1">
    <location>
        <begin position="77"/>
        <end position="93"/>
    </location>
</feature>
<name>A0A9X2FA79_9BACT</name>